<keyword evidence="1" id="KW-0472">Membrane</keyword>
<dbReference type="Pfam" id="PF19700">
    <property type="entry name" value="DUF6198"/>
    <property type="match status" value="1"/>
</dbReference>
<dbReference type="AlphaFoldDB" id="A0A2V3WFG9"/>
<feature type="transmembrane region" description="Helical" evidence="1">
    <location>
        <begin position="72"/>
        <end position="93"/>
    </location>
</feature>
<feature type="transmembrane region" description="Helical" evidence="1">
    <location>
        <begin position="7"/>
        <end position="28"/>
    </location>
</feature>
<dbReference type="PANTHER" id="PTHR40078">
    <property type="entry name" value="INTEGRAL MEMBRANE PROTEIN-RELATED"/>
    <property type="match status" value="1"/>
</dbReference>
<dbReference type="PANTHER" id="PTHR40078:SF1">
    <property type="entry name" value="INTEGRAL MEMBRANE PROTEIN"/>
    <property type="match status" value="1"/>
</dbReference>
<reference evidence="2 3" key="1">
    <citation type="submission" date="2018-05" db="EMBL/GenBank/DDBJ databases">
        <title>Genomic Encyclopedia of Type Strains, Phase IV (KMG-IV): sequencing the most valuable type-strain genomes for metagenomic binning, comparative biology and taxonomic classification.</title>
        <authorList>
            <person name="Goeker M."/>
        </authorList>
    </citation>
    <scope>NUCLEOTIDE SEQUENCE [LARGE SCALE GENOMIC DNA]</scope>
    <source>
        <strain evidence="2 3">DSM 22440</strain>
    </source>
</reference>
<dbReference type="Proteomes" id="UP000247922">
    <property type="component" value="Unassembled WGS sequence"/>
</dbReference>
<dbReference type="EMBL" id="QJJR01000007">
    <property type="protein sequence ID" value="PXW90965.1"/>
    <property type="molecule type" value="Genomic_DNA"/>
</dbReference>
<comment type="caution">
    <text evidence="2">The sequence shown here is derived from an EMBL/GenBank/DDBJ whole genome shotgun (WGS) entry which is preliminary data.</text>
</comment>
<proteinExistence type="predicted"/>
<feature type="transmembrane region" description="Helical" evidence="1">
    <location>
        <begin position="40"/>
        <end position="65"/>
    </location>
</feature>
<evidence type="ECO:0000313" key="3">
    <source>
        <dbReference type="Proteomes" id="UP000247922"/>
    </source>
</evidence>
<evidence type="ECO:0000256" key="1">
    <source>
        <dbReference type="SAM" id="Phobius"/>
    </source>
</evidence>
<accession>A0A2V3WFG9</accession>
<dbReference type="InterPro" id="IPR038750">
    <property type="entry name" value="YczE/YyaS-like"/>
</dbReference>
<feature type="transmembrane region" description="Helical" evidence="1">
    <location>
        <begin position="154"/>
        <end position="186"/>
    </location>
</feature>
<sequence>MRKSTKRILVVIFGNVLLGIAIGVLRIGGMGTDPFATMNLGVSSTLGLTFGVYQVIFNALLFIVLIANSRELIGFGTLINMTILGFISDFIVFGFDGLAFDELSLFVRLTLLFLGIILSSLGLSLYVTANLGVSPYDALPLMIQKATGQKLSFGVARIIVDVTAVLIGFLFGAIVGVGTLMIALLLGPLTTVINKRISEPFIYPKARL</sequence>
<evidence type="ECO:0000313" key="2">
    <source>
        <dbReference type="EMBL" id="PXW90965.1"/>
    </source>
</evidence>
<name>A0A2V3WFG9_9BACI</name>
<feature type="transmembrane region" description="Helical" evidence="1">
    <location>
        <begin position="105"/>
        <end position="133"/>
    </location>
</feature>
<dbReference type="OrthoDB" id="9814474at2"/>
<gene>
    <name evidence="2" type="ORF">DES38_10797</name>
</gene>
<protein>
    <recommendedName>
        <fullName evidence="4">Membrane protein YczE</fullName>
    </recommendedName>
</protein>
<keyword evidence="1" id="KW-0812">Transmembrane</keyword>
<organism evidence="2 3">
    <name type="scientific">Streptohalobacillus salinus</name>
    <dbReference type="NCBI Taxonomy" id="621096"/>
    <lineage>
        <taxon>Bacteria</taxon>
        <taxon>Bacillati</taxon>
        <taxon>Bacillota</taxon>
        <taxon>Bacilli</taxon>
        <taxon>Bacillales</taxon>
        <taxon>Bacillaceae</taxon>
        <taxon>Streptohalobacillus</taxon>
    </lineage>
</organism>
<keyword evidence="1" id="KW-1133">Transmembrane helix</keyword>
<dbReference type="RefSeq" id="WP_110251526.1">
    <property type="nucleotide sequence ID" value="NZ_QJJR01000007.1"/>
</dbReference>
<evidence type="ECO:0008006" key="4">
    <source>
        <dbReference type="Google" id="ProtNLM"/>
    </source>
</evidence>
<keyword evidence="3" id="KW-1185">Reference proteome</keyword>